<protein>
    <submittedName>
        <fullName evidence="1">Alpha/beta hydrolase</fullName>
    </submittedName>
</protein>
<name>A0A4Z0Q0Y4_9BACT</name>
<evidence type="ECO:0000313" key="1">
    <source>
        <dbReference type="EMBL" id="TGE23325.1"/>
    </source>
</evidence>
<dbReference type="RefSeq" id="WP_135396923.1">
    <property type="nucleotide sequence ID" value="NZ_SRMB01000004.1"/>
</dbReference>
<gene>
    <name evidence="1" type="ORF">E5K02_19210</name>
</gene>
<dbReference type="EMBL" id="SRMB01000004">
    <property type="protein sequence ID" value="TGE23325.1"/>
    <property type="molecule type" value="Genomic_DNA"/>
</dbReference>
<dbReference type="SUPFAM" id="SSF53474">
    <property type="entry name" value="alpha/beta-Hydrolases"/>
    <property type="match status" value="1"/>
</dbReference>
<accession>A0A4Z0Q0Y4</accession>
<keyword evidence="1" id="KW-0378">Hydrolase</keyword>
<dbReference type="Gene3D" id="3.40.50.1820">
    <property type="entry name" value="alpha/beta hydrolase"/>
    <property type="match status" value="1"/>
</dbReference>
<sequence length="179" mass="19147">MPVTVLTVPGLGSSGPLHWQSLWEQHYGYSRVEQQEWEAPVCADWVQGLEQAVQAAAGPVVLVAHSLACSTIAYWARQHSTGPVRAALLVAPADTEQADFPAQAVGFAPMPLHQLPFPSIVVASSTDEYVPLARAAHFARAWGSRFVEAGALGHINSASALGLWPQGHVLLQELLRDVG</sequence>
<organism evidence="1 2">
    <name type="scientific">Hymenobacter metallicola</name>
    <dbReference type="NCBI Taxonomy" id="2563114"/>
    <lineage>
        <taxon>Bacteria</taxon>
        <taxon>Pseudomonadati</taxon>
        <taxon>Bacteroidota</taxon>
        <taxon>Cytophagia</taxon>
        <taxon>Cytophagales</taxon>
        <taxon>Hymenobacteraceae</taxon>
        <taxon>Hymenobacter</taxon>
    </lineage>
</organism>
<dbReference type="OrthoDB" id="9804993at2"/>
<dbReference type="GO" id="GO:0016787">
    <property type="term" value="F:hydrolase activity"/>
    <property type="evidence" value="ECO:0007669"/>
    <property type="project" value="UniProtKB-KW"/>
</dbReference>
<comment type="caution">
    <text evidence="1">The sequence shown here is derived from an EMBL/GenBank/DDBJ whole genome shotgun (WGS) entry which is preliminary data.</text>
</comment>
<dbReference type="AlphaFoldDB" id="A0A4Z0Q0Y4"/>
<dbReference type="Pfam" id="PF06821">
    <property type="entry name" value="Ser_hydrolase"/>
    <property type="match status" value="1"/>
</dbReference>
<reference evidence="1 2" key="1">
    <citation type="submission" date="2019-04" db="EMBL/GenBank/DDBJ databases">
        <authorList>
            <person name="Feng G."/>
            <person name="Zhang J."/>
            <person name="Zhu H."/>
        </authorList>
    </citation>
    <scope>NUCLEOTIDE SEQUENCE [LARGE SCALE GENOMIC DNA]</scope>
    <source>
        <strain evidence="1 2">9PBR-1</strain>
    </source>
</reference>
<evidence type="ECO:0000313" key="2">
    <source>
        <dbReference type="Proteomes" id="UP000298471"/>
    </source>
</evidence>
<dbReference type="InterPro" id="IPR029058">
    <property type="entry name" value="AB_hydrolase_fold"/>
</dbReference>
<keyword evidence="2" id="KW-1185">Reference proteome</keyword>
<proteinExistence type="predicted"/>
<dbReference type="InterPro" id="IPR010662">
    <property type="entry name" value="RBBP9/YdeN"/>
</dbReference>
<dbReference type="Proteomes" id="UP000298471">
    <property type="component" value="Unassembled WGS sequence"/>
</dbReference>